<accession>A0A7K0EJ85</accession>
<gene>
    <name evidence="1" type="ORF">GJJ30_09480</name>
</gene>
<evidence type="ECO:0000313" key="1">
    <source>
        <dbReference type="EMBL" id="MRS61516.1"/>
    </source>
</evidence>
<dbReference type="Proteomes" id="UP000441754">
    <property type="component" value="Unassembled WGS sequence"/>
</dbReference>
<proteinExistence type="predicted"/>
<keyword evidence="2" id="KW-1185">Reference proteome</keyword>
<dbReference type="OrthoDB" id="9799912at2"/>
<protein>
    <submittedName>
        <fullName evidence="1">Type II toxin-antitoxin system HigB family toxin</fullName>
    </submittedName>
</protein>
<dbReference type="GO" id="GO:0110001">
    <property type="term" value="C:toxin-antitoxin complex"/>
    <property type="evidence" value="ECO:0007669"/>
    <property type="project" value="InterPro"/>
</dbReference>
<evidence type="ECO:0000313" key="2">
    <source>
        <dbReference type="Proteomes" id="UP000441754"/>
    </source>
</evidence>
<dbReference type="AlphaFoldDB" id="A0A7K0EJ85"/>
<organism evidence="1 2">
    <name type="scientific">Larkinella terrae</name>
    <dbReference type="NCBI Taxonomy" id="2025311"/>
    <lineage>
        <taxon>Bacteria</taxon>
        <taxon>Pseudomonadati</taxon>
        <taxon>Bacteroidota</taxon>
        <taxon>Cytophagia</taxon>
        <taxon>Cytophagales</taxon>
        <taxon>Spirosomataceae</taxon>
        <taxon>Larkinella</taxon>
    </lineage>
</organism>
<comment type="caution">
    <text evidence="1">The sequence shown here is derived from an EMBL/GenBank/DDBJ whole genome shotgun (WGS) entry which is preliminary data.</text>
</comment>
<dbReference type="GO" id="GO:0003723">
    <property type="term" value="F:RNA binding"/>
    <property type="evidence" value="ECO:0007669"/>
    <property type="project" value="InterPro"/>
</dbReference>
<dbReference type="GO" id="GO:0004519">
    <property type="term" value="F:endonuclease activity"/>
    <property type="evidence" value="ECO:0007669"/>
    <property type="project" value="InterPro"/>
</dbReference>
<dbReference type="EMBL" id="WJXZ01000004">
    <property type="protein sequence ID" value="MRS61516.1"/>
    <property type="molecule type" value="Genomic_DNA"/>
</dbReference>
<sequence length="101" mass="11864">MVIIAKSTLIQFAEKYSDSIVALMEWYDIVSKADWSNLNDVRNTYNSVDYVGNERFVFNIKGNRYRLIATVHFSIRTIYIKFIGTHAEYDRIDAKTIEFKP</sequence>
<name>A0A7K0EJ85_9BACT</name>
<dbReference type="Pfam" id="PF09907">
    <property type="entry name" value="HigB_toxin"/>
    <property type="match status" value="1"/>
</dbReference>
<reference evidence="1 2" key="1">
    <citation type="journal article" date="2018" name="Antonie Van Leeuwenhoek">
        <title>Larkinella terrae sp. nov., isolated from soil on Jeju Island, South Korea.</title>
        <authorList>
            <person name="Ten L.N."/>
            <person name="Jeon J."/>
            <person name="Park S.J."/>
            <person name="Park S."/>
            <person name="Lee S.Y."/>
            <person name="Kim M.K."/>
            <person name="Jung H.Y."/>
        </authorList>
    </citation>
    <scope>NUCLEOTIDE SEQUENCE [LARGE SCALE GENOMIC DNA]</scope>
    <source>
        <strain evidence="1 2">KCTC 52001</strain>
    </source>
</reference>
<dbReference type="InterPro" id="IPR018669">
    <property type="entry name" value="Toxin_HigB"/>
</dbReference>